<evidence type="ECO:0000313" key="2">
    <source>
        <dbReference type="EMBL" id="CAH0552738.1"/>
    </source>
</evidence>
<feature type="region of interest" description="Disordered" evidence="1">
    <location>
        <begin position="1"/>
        <end position="24"/>
    </location>
</feature>
<proteinExistence type="predicted"/>
<reference evidence="2" key="1">
    <citation type="submission" date="2021-12" db="EMBL/GenBank/DDBJ databases">
        <authorList>
            <person name="King R."/>
        </authorList>
    </citation>
    <scope>NUCLEOTIDE SEQUENCE</scope>
</reference>
<dbReference type="OrthoDB" id="6744575at2759"/>
<accession>A0A9P0FFR5</accession>
<dbReference type="PANTHER" id="PTHR10773:SF19">
    <property type="match status" value="1"/>
</dbReference>
<keyword evidence="3" id="KW-1185">Reference proteome</keyword>
<evidence type="ECO:0000313" key="3">
    <source>
        <dbReference type="Proteomes" id="UP001154078"/>
    </source>
</evidence>
<evidence type="ECO:0000256" key="1">
    <source>
        <dbReference type="SAM" id="MobiDB-lite"/>
    </source>
</evidence>
<gene>
    <name evidence="2" type="ORF">MELIAE_LOCUS4899</name>
</gene>
<protein>
    <submittedName>
        <fullName evidence="2">Uncharacterized protein</fullName>
    </submittedName>
</protein>
<dbReference type="AlphaFoldDB" id="A0A9P0FFR5"/>
<sequence>MELNVNVTTCPKGKGRKRSRQTETWKRVKNQTLRHKPKDLPRFPNCNHDKNVFSCKLLRMRDIQQFHSMLYSKTDKIKQDIFILKFCKGATPKRSLRNSHRISIKYKIPTAEGDLIRVCKKAFLGITHFSGDRIERIVANFIRSGQIPKEKRGGDRILEKNDAAKLSIKQFIESLTCNFKKLFKLHLGQNPGSDVKLSYFRTYLNKNYNLSFGTPLTDVCSTCLRTKELLKQNNSEEEKIQIMTEQRVHILKAKAFYGSLKSKSENVQIFSFDCQKNLPLPKLPDQSAYFSQQINFYNFTIVKGNSKTKITPQTAHSYSWLETEYNKNSNVIASAVHATLVANPRKYRKNPSICGRLRGPKQNFRHDVYVGLLLIDRREYKTILEKFSTVHKLGEDWSIWDWKTVATDIVKKPAQWHFKFNECKRFIFTKQNVKNNITVRGEVFYKSDLCSEGSIVKRGKHLSGLRPKKVKTENCLRGNKSSIASLLEKHYGPGWREIPELEFYRIVDSPGEPSNHSSDDENVDEMPEISLRI</sequence>
<name>A0A9P0FFR5_BRAAE</name>
<dbReference type="PANTHER" id="PTHR10773">
    <property type="entry name" value="DNA-DIRECTED RNA POLYMERASES I, II, AND III SUBUNIT RPABC2"/>
    <property type="match status" value="1"/>
</dbReference>
<dbReference type="Proteomes" id="UP001154078">
    <property type="component" value="Chromosome 3"/>
</dbReference>
<organism evidence="2 3">
    <name type="scientific">Brassicogethes aeneus</name>
    <name type="common">Rape pollen beetle</name>
    <name type="synonym">Meligethes aeneus</name>
    <dbReference type="NCBI Taxonomy" id="1431903"/>
    <lineage>
        <taxon>Eukaryota</taxon>
        <taxon>Metazoa</taxon>
        <taxon>Ecdysozoa</taxon>
        <taxon>Arthropoda</taxon>
        <taxon>Hexapoda</taxon>
        <taxon>Insecta</taxon>
        <taxon>Pterygota</taxon>
        <taxon>Neoptera</taxon>
        <taxon>Endopterygota</taxon>
        <taxon>Coleoptera</taxon>
        <taxon>Polyphaga</taxon>
        <taxon>Cucujiformia</taxon>
        <taxon>Nitidulidae</taxon>
        <taxon>Meligethinae</taxon>
        <taxon>Brassicogethes</taxon>
    </lineage>
</organism>
<feature type="region of interest" description="Disordered" evidence="1">
    <location>
        <begin position="509"/>
        <end position="533"/>
    </location>
</feature>
<dbReference type="EMBL" id="OV121134">
    <property type="protein sequence ID" value="CAH0552738.1"/>
    <property type="molecule type" value="Genomic_DNA"/>
</dbReference>